<dbReference type="Proteomes" id="UP000194218">
    <property type="component" value="Chromosome"/>
</dbReference>
<protein>
    <recommendedName>
        <fullName evidence="3">DUF2703 domain-containing protein</fullName>
    </recommendedName>
</protein>
<dbReference type="KEGG" id="smao:CAG99_18800"/>
<dbReference type="EMBL" id="CP021121">
    <property type="protein sequence ID" value="ARQ70618.1"/>
    <property type="molecule type" value="Genomic_DNA"/>
</dbReference>
<keyword evidence="2" id="KW-1185">Reference proteome</keyword>
<evidence type="ECO:0008006" key="3">
    <source>
        <dbReference type="Google" id="ProtNLM"/>
    </source>
</evidence>
<organism evidence="1 2">
    <name type="scientific">Streptomyces marincola</name>
    <dbReference type="NCBI Taxonomy" id="2878388"/>
    <lineage>
        <taxon>Bacteria</taxon>
        <taxon>Bacillati</taxon>
        <taxon>Actinomycetota</taxon>
        <taxon>Actinomycetes</taxon>
        <taxon>Kitasatosporales</taxon>
        <taxon>Streptomycetaceae</taxon>
        <taxon>Streptomyces</taxon>
    </lineage>
</organism>
<dbReference type="AlphaFoldDB" id="A0A1W7D0M8"/>
<accession>A0A1W7D0M8</accession>
<reference evidence="1 2" key="1">
    <citation type="submission" date="2017-05" db="EMBL/GenBank/DDBJ databases">
        <title>Complete genome sequence of Streptomyces sp. SCSIO 03032 revealed the diverse biosynthetic pathways for its bioactive secondary metabolites.</title>
        <authorList>
            <person name="Ma L."/>
            <person name="Zhu Y."/>
            <person name="Zhang W."/>
            <person name="Zhang G."/>
            <person name="Tian X."/>
            <person name="Zhang S."/>
            <person name="Zhang C."/>
        </authorList>
    </citation>
    <scope>NUCLEOTIDE SEQUENCE [LARGE SCALE GENOMIC DNA]</scope>
    <source>
        <strain evidence="1 2">SCSIO 03032</strain>
    </source>
</reference>
<evidence type="ECO:0000313" key="2">
    <source>
        <dbReference type="Proteomes" id="UP000194218"/>
    </source>
</evidence>
<evidence type="ECO:0000313" key="1">
    <source>
        <dbReference type="EMBL" id="ARQ70618.1"/>
    </source>
</evidence>
<proteinExistence type="predicted"/>
<dbReference type="OrthoDB" id="3472322at2"/>
<sequence>MTTAEATAPAALPAARLTIEYWTVTMEGQTSCGSCDTTLTTLTDAAATLRPLAERLGIRIDILPRTVTTWAEAFEHGITASPTIRTATADLRPAHPDDTETRLWSWRGSRHTTLPEAALLDFLTRALSARSAEIGDYLDQGGPAPYLRRFLSEPAAAPATAPQETSCATTCP</sequence>
<gene>
    <name evidence="1" type="ORF">CAG99_18800</name>
</gene>
<dbReference type="RefSeq" id="WP_086160467.1">
    <property type="nucleotide sequence ID" value="NZ_CP021121.1"/>
</dbReference>
<name>A0A1W7D0M8_9ACTN</name>